<keyword evidence="1" id="KW-0175">Coiled coil</keyword>
<accession>A0A6M3LTG2</accession>
<proteinExistence type="predicted"/>
<name>A0A6M3LTG2_9ZZZZ</name>
<sequence>MDYTEKREVKKSTWLTKKLLAIVLMSLMVLVIVGGTVFHFKTKYALEDDIQNLNTQLEGRESELKDLGVELKDREGELQTKEGELSDSNEKRQQLAKDKNRIEAEKNELANTAYILSQTVDIIVEAGNDLDALLLEDDDRNRDFIGWMVDNSIFYEDNGTLYAAETRYANWKAYMIWSDNEYKRITAFVDQATDQIETQVNKLNNNTQLH</sequence>
<evidence type="ECO:0000256" key="1">
    <source>
        <dbReference type="SAM" id="Coils"/>
    </source>
</evidence>
<protein>
    <submittedName>
        <fullName evidence="3">Putative MarR family transcriptional regulator</fullName>
    </submittedName>
</protein>
<feature type="coiled-coil region" evidence="1">
    <location>
        <begin position="43"/>
        <end position="112"/>
    </location>
</feature>
<evidence type="ECO:0000313" key="3">
    <source>
        <dbReference type="EMBL" id="QJA97389.1"/>
    </source>
</evidence>
<evidence type="ECO:0000256" key="2">
    <source>
        <dbReference type="SAM" id="Phobius"/>
    </source>
</evidence>
<organism evidence="3">
    <name type="scientific">viral metagenome</name>
    <dbReference type="NCBI Taxonomy" id="1070528"/>
    <lineage>
        <taxon>unclassified sequences</taxon>
        <taxon>metagenomes</taxon>
        <taxon>organismal metagenomes</taxon>
    </lineage>
</organism>
<dbReference type="AlphaFoldDB" id="A0A6M3LTG2"/>
<gene>
    <name evidence="3" type="ORF">MM415B06292_0009</name>
</gene>
<dbReference type="EMBL" id="MT143489">
    <property type="protein sequence ID" value="QJA97389.1"/>
    <property type="molecule type" value="Genomic_DNA"/>
</dbReference>
<keyword evidence="2" id="KW-0812">Transmembrane</keyword>
<keyword evidence="2" id="KW-0472">Membrane</keyword>
<keyword evidence="2" id="KW-1133">Transmembrane helix</keyword>
<feature type="transmembrane region" description="Helical" evidence="2">
    <location>
        <begin position="20"/>
        <end position="40"/>
    </location>
</feature>
<reference evidence="3" key="1">
    <citation type="submission" date="2020-03" db="EMBL/GenBank/DDBJ databases">
        <title>The deep terrestrial virosphere.</title>
        <authorList>
            <person name="Holmfeldt K."/>
            <person name="Nilsson E."/>
            <person name="Simone D."/>
            <person name="Lopez-Fernandez M."/>
            <person name="Wu X."/>
            <person name="de Brujin I."/>
            <person name="Lundin D."/>
            <person name="Andersson A."/>
            <person name="Bertilsson S."/>
            <person name="Dopson M."/>
        </authorList>
    </citation>
    <scope>NUCLEOTIDE SEQUENCE</scope>
    <source>
        <strain evidence="3">MM415B06292</strain>
    </source>
</reference>